<dbReference type="Proteomes" id="UP000502823">
    <property type="component" value="Unassembled WGS sequence"/>
</dbReference>
<keyword evidence="1" id="KW-0472">Membrane</keyword>
<comment type="caution">
    <text evidence="2">The sequence shown here is derived from an EMBL/GenBank/DDBJ whole genome shotgun (WGS) entry which is preliminary data.</text>
</comment>
<dbReference type="InParanoid" id="A0A6L2PR09"/>
<evidence type="ECO:0000313" key="2">
    <source>
        <dbReference type="EMBL" id="GFG32915.1"/>
    </source>
</evidence>
<dbReference type="InterPro" id="IPR016186">
    <property type="entry name" value="C-type_lectin-like/link_sf"/>
</dbReference>
<name>A0A6L2PR09_COPFO</name>
<dbReference type="CDD" id="cd00037">
    <property type="entry name" value="CLECT"/>
    <property type="match status" value="1"/>
</dbReference>
<reference evidence="3" key="1">
    <citation type="submission" date="2020-01" db="EMBL/GenBank/DDBJ databases">
        <title>Draft genome sequence of the Termite Coptotermes fromosanus.</title>
        <authorList>
            <person name="Itakura S."/>
            <person name="Yosikawa Y."/>
            <person name="Umezawa K."/>
        </authorList>
    </citation>
    <scope>NUCLEOTIDE SEQUENCE [LARGE SCALE GENOMIC DNA]</scope>
</reference>
<evidence type="ECO:0008006" key="4">
    <source>
        <dbReference type="Google" id="ProtNLM"/>
    </source>
</evidence>
<dbReference type="SUPFAM" id="SSF56436">
    <property type="entry name" value="C-type lectin-like"/>
    <property type="match status" value="1"/>
</dbReference>
<dbReference type="InterPro" id="IPR016187">
    <property type="entry name" value="CTDL_fold"/>
</dbReference>
<organism evidence="2 3">
    <name type="scientific">Coptotermes formosanus</name>
    <name type="common">Formosan subterranean termite</name>
    <dbReference type="NCBI Taxonomy" id="36987"/>
    <lineage>
        <taxon>Eukaryota</taxon>
        <taxon>Metazoa</taxon>
        <taxon>Ecdysozoa</taxon>
        <taxon>Arthropoda</taxon>
        <taxon>Hexapoda</taxon>
        <taxon>Insecta</taxon>
        <taxon>Pterygota</taxon>
        <taxon>Neoptera</taxon>
        <taxon>Polyneoptera</taxon>
        <taxon>Dictyoptera</taxon>
        <taxon>Blattodea</taxon>
        <taxon>Blattoidea</taxon>
        <taxon>Termitoidae</taxon>
        <taxon>Rhinotermitidae</taxon>
        <taxon>Coptotermes</taxon>
    </lineage>
</organism>
<protein>
    <recommendedName>
        <fullName evidence="4">C-type lectin domain-containing protein</fullName>
    </recommendedName>
</protein>
<proteinExistence type="predicted"/>
<keyword evidence="3" id="KW-1185">Reference proteome</keyword>
<feature type="transmembrane region" description="Helical" evidence="1">
    <location>
        <begin position="6"/>
        <end position="27"/>
    </location>
</feature>
<dbReference type="EMBL" id="BLKM01000389">
    <property type="protein sequence ID" value="GFG32915.1"/>
    <property type="molecule type" value="Genomic_DNA"/>
</dbReference>
<dbReference type="AlphaFoldDB" id="A0A6L2PR09"/>
<accession>A0A6L2PR09</accession>
<evidence type="ECO:0000313" key="3">
    <source>
        <dbReference type="Proteomes" id="UP000502823"/>
    </source>
</evidence>
<dbReference type="Gene3D" id="3.10.100.10">
    <property type="entry name" value="Mannose-Binding Protein A, subunit A"/>
    <property type="match status" value="1"/>
</dbReference>
<sequence length="229" mass="25348">MTPDTSFSSCFAYNAICCCAVVLGRAVQKSRSTSYTMRVLHVILCYISLKITSNISTAKIAQCSITGFTLSLVSSRNRTGYWTSQVHLEHADDKMSLPWHVKVDHNSAQCDGMENVGITATVSGDCKTGEFEVWVSSYCTDTVRPAPGYELVSGLGYYKMHTAAEKWDDARRICIQEGTHLLILNSGAEMDAVRSIWARNPNISGSIFPDYIYVGGHDRFNEGEYVTIL</sequence>
<evidence type="ECO:0000256" key="1">
    <source>
        <dbReference type="SAM" id="Phobius"/>
    </source>
</evidence>
<keyword evidence="1" id="KW-0812">Transmembrane</keyword>
<feature type="non-terminal residue" evidence="2">
    <location>
        <position position="229"/>
    </location>
</feature>
<keyword evidence="1" id="KW-1133">Transmembrane helix</keyword>
<gene>
    <name evidence="2" type="ORF">Cfor_06379</name>
</gene>
<dbReference type="OrthoDB" id="7357196at2759"/>